<organism evidence="6 7">
    <name type="scientific">Kibdelosporangium lantanae</name>
    <dbReference type="NCBI Taxonomy" id="1497396"/>
    <lineage>
        <taxon>Bacteria</taxon>
        <taxon>Bacillati</taxon>
        <taxon>Actinomycetota</taxon>
        <taxon>Actinomycetes</taxon>
        <taxon>Pseudonocardiales</taxon>
        <taxon>Pseudonocardiaceae</taxon>
        <taxon>Kibdelosporangium</taxon>
    </lineage>
</organism>
<gene>
    <name evidence="6" type="ORF">ACFQ1S_18380</name>
</gene>
<evidence type="ECO:0000313" key="7">
    <source>
        <dbReference type="Proteomes" id="UP001597045"/>
    </source>
</evidence>
<evidence type="ECO:0000256" key="4">
    <source>
        <dbReference type="ARBA" id="ARBA00023163"/>
    </source>
</evidence>
<dbReference type="EMBL" id="JBHTIS010001041">
    <property type="protein sequence ID" value="MFD1047368.1"/>
    <property type="molecule type" value="Genomic_DNA"/>
</dbReference>
<dbReference type="Pfam" id="PF00126">
    <property type="entry name" value="HTH_1"/>
    <property type="match status" value="1"/>
</dbReference>
<dbReference type="InterPro" id="IPR000847">
    <property type="entry name" value="LysR_HTH_N"/>
</dbReference>
<sequence length="38" mass="4426">MRNFTVVAECRHFGRAAEVLHVTQSSLSRQIQRLEQQV</sequence>
<dbReference type="InterPro" id="IPR036390">
    <property type="entry name" value="WH_DNA-bd_sf"/>
</dbReference>
<feature type="domain" description="HTH lysR-type" evidence="5">
    <location>
        <begin position="1"/>
        <end position="38"/>
    </location>
</feature>
<evidence type="ECO:0000259" key="5">
    <source>
        <dbReference type="PROSITE" id="PS50931"/>
    </source>
</evidence>
<dbReference type="Proteomes" id="UP001597045">
    <property type="component" value="Unassembled WGS sequence"/>
</dbReference>
<name>A0ABW3MBH1_9PSEU</name>
<comment type="caution">
    <text evidence="6">The sequence shown here is derived from an EMBL/GenBank/DDBJ whole genome shotgun (WGS) entry which is preliminary data.</text>
</comment>
<keyword evidence="2" id="KW-0805">Transcription regulation</keyword>
<proteinExistence type="inferred from homology"/>
<comment type="similarity">
    <text evidence="1">Belongs to the LysR transcriptional regulatory family.</text>
</comment>
<keyword evidence="4" id="KW-0804">Transcription</keyword>
<dbReference type="PRINTS" id="PR00039">
    <property type="entry name" value="HTHLYSR"/>
</dbReference>
<dbReference type="Gene3D" id="1.10.10.10">
    <property type="entry name" value="Winged helix-like DNA-binding domain superfamily/Winged helix DNA-binding domain"/>
    <property type="match status" value="1"/>
</dbReference>
<dbReference type="InterPro" id="IPR036388">
    <property type="entry name" value="WH-like_DNA-bd_sf"/>
</dbReference>
<dbReference type="SUPFAM" id="SSF46785">
    <property type="entry name" value="Winged helix' DNA-binding domain"/>
    <property type="match status" value="1"/>
</dbReference>
<dbReference type="PANTHER" id="PTHR30346:SF17">
    <property type="entry name" value="LYSR FAMILY TRANSCRIPTIONAL REGULATOR"/>
    <property type="match status" value="1"/>
</dbReference>
<feature type="non-terminal residue" evidence="6">
    <location>
        <position position="38"/>
    </location>
</feature>
<evidence type="ECO:0000313" key="6">
    <source>
        <dbReference type="EMBL" id="MFD1047368.1"/>
    </source>
</evidence>
<evidence type="ECO:0000256" key="3">
    <source>
        <dbReference type="ARBA" id="ARBA00023125"/>
    </source>
</evidence>
<protein>
    <submittedName>
        <fullName evidence="6">LysR family transcriptional regulator</fullName>
    </submittedName>
</protein>
<accession>A0ABW3MBH1</accession>
<keyword evidence="3" id="KW-0238">DNA-binding</keyword>
<dbReference type="PANTHER" id="PTHR30346">
    <property type="entry name" value="TRANSCRIPTIONAL DUAL REGULATOR HCAR-RELATED"/>
    <property type="match status" value="1"/>
</dbReference>
<evidence type="ECO:0000256" key="2">
    <source>
        <dbReference type="ARBA" id="ARBA00023015"/>
    </source>
</evidence>
<reference evidence="7" key="1">
    <citation type="journal article" date="2019" name="Int. J. Syst. Evol. Microbiol.">
        <title>The Global Catalogue of Microorganisms (GCM) 10K type strain sequencing project: providing services to taxonomists for standard genome sequencing and annotation.</title>
        <authorList>
            <consortium name="The Broad Institute Genomics Platform"/>
            <consortium name="The Broad Institute Genome Sequencing Center for Infectious Disease"/>
            <person name="Wu L."/>
            <person name="Ma J."/>
        </authorList>
    </citation>
    <scope>NUCLEOTIDE SEQUENCE [LARGE SCALE GENOMIC DNA]</scope>
    <source>
        <strain evidence="7">JCM 31486</strain>
    </source>
</reference>
<evidence type="ECO:0000256" key="1">
    <source>
        <dbReference type="ARBA" id="ARBA00009437"/>
    </source>
</evidence>
<keyword evidence="7" id="KW-1185">Reference proteome</keyword>
<dbReference type="PROSITE" id="PS50931">
    <property type="entry name" value="HTH_LYSR"/>
    <property type="match status" value="1"/>
</dbReference>